<sequence>METYQDKEGAYHEAMTKKLEDIAIDIVKRKTGASDVVFFEATVPAETFAYYKLMGPKSSRKVRGVGAGVASNQLNAKRNCQSGIEPSDSSIGDDVEENQRNNTSRSLHVLNQPDVQNTSMGENADTSSCSNPSNIARRLNFDQREQTTGHSSKSTGKNLISRVWSRSSSVNNYCAREMAMRFNKSVGKATEEARQQELQEFHKQVEEEVTAKWEKKEVKSKMSKLWRLFKSQQAGSSTGPPDTIPLEDDNEDEPDTTDLDDSSHD</sequence>
<dbReference type="AlphaFoldDB" id="A0A9Q1GIE6"/>
<dbReference type="EMBL" id="JAKOGI010004471">
    <property type="protein sequence ID" value="KAJ8419761.1"/>
    <property type="molecule type" value="Genomic_DNA"/>
</dbReference>
<comment type="caution">
    <text evidence="2">The sequence shown here is derived from an EMBL/GenBank/DDBJ whole genome shotgun (WGS) entry which is preliminary data.</text>
</comment>
<feature type="compositionally biased region" description="Polar residues" evidence="1">
    <location>
        <begin position="230"/>
        <end position="240"/>
    </location>
</feature>
<feature type="region of interest" description="Disordered" evidence="1">
    <location>
        <begin position="230"/>
        <end position="265"/>
    </location>
</feature>
<reference evidence="2" key="1">
    <citation type="submission" date="2022-04" db="EMBL/GenBank/DDBJ databases">
        <title>Carnegiea gigantea Genome sequencing and assembly v2.</title>
        <authorList>
            <person name="Copetti D."/>
            <person name="Sanderson M.J."/>
            <person name="Burquez A."/>
            <person name="Wojciechowski M.F."/>
        </authorList>
    </citation>
    <scope>NUCLEOTIDE SEQUENCE</scope>
    <source>
        <strain evidence="2">SGP5-SGP5p</strain>
        <tissue evidence="2">Aerial part</tissue>
    </source>
</reference>
<accession>A0A9Q1GIE6</accession>
<evidence type="ECO:0000256" key="1">
    <source>
        <dbReference type="SAM" id="MobiDB-lite"/>
    </source>
</evidence>
<gene>
    <name evidence="2" type="ORF">Cgig2_027676</name>
</gene>
<feature type="region of interest" description="Disordered" evidence="1">
    <location>
        <begin position="77"/>
        <end position="134"/>
    </location>
</feature>
<feature type="compositionally biased region" description="Acidic residues" evidence="1">
    <location>
        <begin position="245"/>
        <end position="265"/>
    </location>
</feature>
<keyword evidence="3" id="KW-1185">Reference proteome</keyword>
<name>A0A9Q1GIE6_9CARY</name>
<organism evidence="2 3">
    <name type="scientific">Carnegiea gigantea</name>
    <dbReference type="NCBI Taxonomy" id="171969"/>
    <lineage>
        <taxon>Eukaryota</taxon>
        <taxon>Viridiplantae</taxon>
        <taxon>Streptophyta</taxon>
        <taxon>Embryophyta</taxon>
        <taxon>Tracheophyta</taxon>
        <taxon>Spermatophyta</taxon>
        <taxon>Magnoliopsida</taxon>
        <taxon>eudicotyledons</taxon>
        <taxon>Gunneridae</taxon>
        <taxon>Pentapetalae</taxon>
        <taxon>Caryophyllales</taxon>
        <taxon>Cactineae</taxon>
        <taxon>Cactaceae</taxon>
        <taxon>Cactoideae</taxon>
        <taxon>Echinocereeae</taxon>
        <taxon>Carnegiea</taxon>
    </lineage>
</organism>
<feature type="compositionally biased region" description="Polar residues" evidence="1">
    <location>
        <begin position="113"/>
        <end position="134"/>
    </location>
</feature>
<evidence type="ECO:0000313" key="2">
    <source>
        <dbReference type="EMBL" id="KAJ8419761.1"/>
    </source>
</evidence>
<feature type="compositionally biased region" description="Polar residues" evidence="1">
    <location>
        <begin position="77"/>
        <end position="90"/>
    </location>
</feature>
<evidence type="ECO:0000313" key="3">
    <source>
        <dbReference type="Proteomes" id="UP001153076"/>
    </source>
</evidence>
<protein>
    <submittedName>
        <fullName evidence="2">Uncharacterized protein</fullName>
    </submittedName>
</protein>
<dbReference type="Proteomes" id="UP001153076">
    <property type="component" value="Unassembled WGS sequence"/>
</dbReference>
<proteinExistence type="predicted"/>